<dbReference type="KEGG" id="vg:35382678"/>
<reference evidence="1" key="1">
    <citation type="submission" date="2017-08" db="EMBL/GenBank/DDBJ databases">
        <authorList>
            <consortium name="Urmite Genomes"/>
        </authorList>
    </citation>
    <scope>NUCLEOTIDE SEQUENCE [LARGE SCALE GENOMIC DNA]</scope>
    <source>
        <strain evidence="1">IHUMI-LCC2</strain>
    </source>
</reference>
<proteinExistence type="predicted"/>
<sequence>MLGSIYLPKEIECNIVSNIIYADDIEKFIQDDDNNLQLAGYCIRTVVSGKDRKYNDVSPTLINKLPNVEEVDGIIQIETLEETYLVATHPSLHKSKFSLLFGDNTIFMIYQFILTLNKPLHTLRYLFYLSNDHKDYLYIHGDTLFIKYGKSKEVNILGNLLVHLLSLNIYENIYLFMNWNEINEENKENIVELLNNINKPINLLYSLDIDEIYINNNNNILHLLHNINIIPDMNKYIEFVFVFPMSTPSTNRIIIAPFHSRVIRSINAHIDNLQYLHTIGIRPYNVEINKLRDMIEGLPNTIKTVYVFTEDNTLLDTQPPISNDKDVIFISPQYMSFESSYIYENL</sequence>
<dbReference type="RefSeq" id="YP_009449051.1">
    <property type="nucleotide sequence ID" value="NC_036594.1"/>
</dbReference>
<gene>
    <name evidence="1" type="ORF">ORPV_845</name>
</gene>
<accession>A0A2I2L5L7</accession>
<organism evidence="1">
    <name type="scientific">Orpheovirus IHUMI-LCC2</name>
    <dbReference type="NCBI Taxonomy" id="2023057"/>
    <lineage>
        <taxon>Viruses</taxon>
        <taxon>Varidnaviria</taxon>
        <taxon>Bamfordvirae</taxon>
        <taxon>Nucleocytoviricota</taxon>
        <taxon>Megaviricetes</taxon>
        <taxon>Pimascovirales</taxon>
        <taxon>Ocovirineae</taxon>
        <taxon>Orpheoviridae</taxon>
        <taxon>Alphaorpheovirus</taxon>
        <taxon>Alphaorpheovirus massiliense</taxon>
    </lineage>
</organism>
<evidence type="ECO:0000313" key="1">
    <source>
        <dbReference type="EMBL" id="SNW62749.1"/>
    </source>
</evidence>
<protein>
    <submittedName>
        <fullName evidence="1">Uncharacterized protein</fullName>
    </submittedName>
</protein>
<evidence type="ECO:0000313" key="2">
    <source>
        <dbReference type="Proteomes" id="UP000236316"/>
    </source>
</evidence>
<dbReference type="Proteomes" id="UP000236316">
    <property type="component" value="Segment"/>
</dbReference>
<keyword evidence="2" id="KW-1185">Reference proteome</keyword>
<dbReference type="GeneID" id="35382678"/>
<dbReference type="EMBL" id="LT906555">
    <property type="protein sequence ID" value="SNW62749.1"/>
    <property type="molecule type" value="Genomic_DNA"/>
</dbReference>
<name>A0A2I2L5L7_9VIRU</name>